<keyword evidence="1" id="KW-0732">Signal</keyword>
<dbReference type="Proteomes" id="UP000772181">
    <property type="component" value="Unassembled WGS sequence"/>
</dbReference>
<proteinExistence type="predicted"/>
<evidence type="ECO:0000313" key="2">
    <source>
        <dbReference type="EMBL" id="MBI4596175.1"/>
    </source>
</evidence>
<organism evidence="2 3">
    <name type="scientific">Tectimicrobiota bacterium</name>
    <dbReference type="NCBI Taxonomy" id="2528274"/>
    <lineage>
        <taxon>Bacteria</taxon>
        <taxon>Pseudomonadati</taxon>
        <taxon>Nitrospinota/Tectimicrobiota group</taxon>
        <taxon>Candidatus Tectimicrobiota</taxon>
    </lineage>
</organism>
<feature type="chain" id="PRO_5037963905" evidence="1">
    <location>
        <begin position="21"/>
        <end position="99"/>
    </location>
</feature>
<name>A0A933LQI2_UNCTE</name>
<reference evidence="2" key="1">
    <citation type="submission" date="2020-07" db="EMBL/GenBank/DDBJ databases">
        <title>Huge and variable diversity of episymbiotic CPR bacteria and DPANN archaea in groundwater ecosystems.</title>
        <authorList>
            <person name="He C.Y."/>
            <person name="Keren R."/>
            <person name="Whittaker M."/>
            <person name="Farag I.F."/>
            <person name="Doudna J."/>
            <person name="Cate J.H.D."/>
            <person name="Banfield J.F."/>
        </authorList>
    </citation>
    <scope>NUCLEOTIDE SEQUENCE</scope>
    <source>
        <strain evidence="2">NC_groundwater_1482_Ag_S-0.65um_47_24</strain>
    </source>
</reference>
<feature type="signal peptide" evidence="1">
    <location>
        <begin position="1"/>
        <end position="20"/>
    </location>
</feature>
<accession>A0A933LQI2</accession>
<comment type="caution">
    <text evidence="2">The sequence shown here is derived from an EMBL/GenBank/DDBJ whole genome shotgun (WGS) entry which is preliminary data.</text>
</comment>
<dbReference type="AlphaFoldDB" id="A0A933LQI2"/>
<sequence>MFHVAILGAFCLVAVQPALAGDQPPTNFLDGCICDVNKVEAMLKDVPWNVETETWQFNAAQRFRYNDSTKISAENNLTVANVKAGQVIKTQHLCAGSIF</sequence>
<protein>
    <submittedName>
        <fullName evidence="2">Uncharacterized protein</fullName>
    </submittedName>
</protein>
<evidence type="ECO:0000256" key="1">
    <source>
        <dbReference type="SAM" id="SignalP"/>
    </source>
</evidence>
<evidence type="ECO:0000313" key="3">
    <source>
        <dbReference type="Proteomes" id="UP000772181"/>
    </source>
</evidence>
<gene>
    <name evidence="2" type="ORF">HY730_07350</name>
</gene>
<dbReference type="EMBL" id="JACQWF010000327">
    <property type="protein sequence ID" value="MBI4596175.1"/>
    <property type="molecule type" value="Genomic_DNA"/>
</dbReference>